<dbReference type="Proteomes" id="UP001172673">
    <property type="component" value="Unassembled WGS sequence"/>
</dbReference>
<evidence type="ECO:0000313" key="3">
    <source>
        <dbReference type="EMBL" id="KAJ9603568.1"/>
    </source>
</evidence>
<dbReference type="PANTHER" id="PTHR28208">
    <property type="entry name" value="PHOSPHATIDATE PHOSPHATASE APP1"/>
    <property type="match status" value="1"/>
</dbReference>
<dbReference type="Pfam" id="PF09949">
    <property type="entry name" value="APP1_cat"/>
    <property type="match status" value="1"/>
</dbReference>
<keyword evidence="4" id="KW-1185">Reference proteome</keyword>
<feature type="compositionally biased region" description="Polar residues" evidence="1">
    <location>
        <begin position="12"/>
        <end position="22"/>
    </location>
</feature>
<reference evidence="3" key="1">
    <citation type="submission" date="2022-10" db="EMBL/GenBank/DDBJ databases">
        <title>Culturing micro-colonial fungi from biological soil crusts in the Mojave desert and describing Neophaeococcomyces mojavensis, and introducing the new genera and species Taxawa tesnikishii.</title>
        <authorList>
            <person name="Kurbessoian T."/>
            <person name="Stajich J.E."/>
        </authorList>
    </citation>
    <scope>NUCLEOTIDE SEQUENCE</scope>
    <source>
        <strain evidence="3">TK_41</strain>
    </source>
</reference>
<dbReference type="GO" id="GO:0030479">
    <property type="term" value="C:actin cortical patch"/>
    <property type="evidence" value="ECO:0007669"/>
    <property type="project" value="TreeGrafter"/>
</dbReference>
<accession>A0AA38WYR3</accession>
<evidence type="ECO:0000313" key="4">
    <source>
        <dbReference type="Proteomes" id="UP001172673"/>
    </source>
</evidence>
<proteinExistence type="predicted"/>
<name>A0AA38WYR3_9EURO</name>
<evidence type="ECO:0000256" key="1">
    <source>
        <dbReference type="SAM" id="MobiDB-lite"/>
    </source>
</evidence>
<dbReference type="GO" id="GO:0008195">
    <property type="term" value="F:phosphatidate phosphatase activity"/>
    <property type="evidence" value="ECO:0007669"/>
    <property type="project" value="InterPro"/>
</dbReference>
<evidence type="ECO:0000259" key="2">
    <source>
        <dbReference type="Pfam" id="PF09949"/>
    </source>
</evidence>
<comment type="caution">
    <text evidence="3">The sequence shown here is derived from an EMBL/GenBank/DDBJ whole genome shotgun (WGS) entry which is preliminary data.</text>
</comment>
<feature type="region of interest" description="Disordered" evidence="1">
    <location>
        <begin position="1"/>
        <end position="27"/>
    </location>
</feature>
<dbReference type="InterPro" id="IPR019236">
    <property type="entry name" value="APP1_cat"/>
</dbReference>
<dbReference type="InterPro" id="IPR052935">
    <property type="entry name" value="Mg2+_PAP"/>
</dbReference>
<gene>
    <name evidence="3" type="ORF">H2200_011754</name>
</gene>
<feature type="domain" description="Phosphatidate phosphatase APP1 catalytic" evidence="2">
    <location>
        <begin position="228"/>
        <end position="380"/>
    </location>
</feature>
<feature type="compositionally biased region" description="Basic and acidic residues" evidence="1">
    <location>
        <begin position="1"/>
        <end position="10"/>
    </location>
</feature>
<dbReference type="EMBL" id="JAPDRK010000021">
    <property type="protein sequence ID" value="KAJ9603568.1"/>
    <property type="molecule type" value="Genomic_DNA"/>
</dbReference>
<dbReference type="AlphaFoldDB" id="A0AA38WYR3"/>
<organism evidence="3 4">
    <name type="scientific">Cladophialophora chaetospira</name>
    <dbReference type="NCBI Taxonomy" id="386627"/>
    <lineage>
        <taxon>Eukaryota</taxon>
        <taxon>Fungi</taxon>
        <taxon>Dikarya</taxon>
        <taxon>Ascomycota</taxon>
        <taxon>Pezizomycotina</taxon>
        <taxon>Eurotiomycetes</taxon>
        <taxon>Chaetothyriomycetidae</taxon>
        <taxon>Chaetothyriales</taxon>
        <taxon>Herpotrichiellaceae</taxon>
        <taxon>Cladophialophora</taxon>
    </lineage>
</organism>
<protein>
    <recommendedName>
        <fullName evidence="2">Phosphatidate phosphatase APP1 catalytic domain-containing protein</fullName>
    </recommendedName>
</protein>
<sequence>MKGLKTKDKSSPAATMEQNFTETPFEAEARKDGNFIDVESRLPKRYGRTELGLIDKGTSALLGSKNPFGKKATAKDNVVWLLDNTAYRPIKPSTDAPQPWEAEFVACFFHKGRKDISKSVSAIADLIGLDGKAGKDEAARKRIEERLQPFIMAISPARTVDIKIPCPSPSGTPHKRLLGPSNSNGISSQNLLTGGANDADGKTVVCTNEDNIFPNLKANTHFAGPEGWGVISDVDDTVKVTMTTAPTGILQSTFADIPKTTPGMPDFYKVLDESLKKPAWFYLSASPYNLYPFLHGFLGEHYPLGTMILRDASWMSFAGLTQSLTIGVKAYKTDRIEKIHSWLPRRKFICIGDSTQSDPEAYAEIFTKYPDWIKAIYIRKVTDAPNMEAKNKPQRFRDAFKDVPDNVWRVFVDPTELADHLKHVAGVAHAGMLGSMLSV</sequence>
<dbReference type="PANTHER" id="PTHR28208:SF1">
    <property type="entry name" value="FILAMENT ORGANIZATION PROTEIN APP1-LIKE, PUTATIVE (AFU_ORTHOLOGUE AFUA_1G06650)-RELATED"/>
    <property type="match status" value="1"/>
</dbReference>